<comment type="caution">
    <text evidence="2">The sequence shown here is derived from an EMBL/GenBank/DDBJ whole genome shotgun (WGS) entry which is preliminary data.</text>
</comment>
<protein>
    <submittedName>
        <fullName evidence="2">Uncharacterized protein DUF397</fullName>
    </submittedName>
</protein>
<reference evidence="2 3" key="1">
    <citation type="submission" date="2018-08" db="EMBL/GenBank/DDBJ databases">
        <title>Sequencing the genomes of 1000 actinobacteria strains.</title>
        <authorList>
            <person name="Klenk H.-P."/>
        </authorList>
    </citation>
    <scope>NUCLEOTIDE SEQUENCE [LARGE SCALE GENOMIC DNA]</scope>
    <source>
        <strain evidence="2 3">DSM 43927</strain>
    </source>
</reference>
<accession>A0A3D9SYZ4</accession>
<proteinExistence type="predicted"/>
<keyword evidence="3" id="KW-1185">Reference proteome</keyword>
<dbReference type="OrthoDB" id="3432106at2"/>
<dbReference type="Pfam" id="PF04149">
    <property type="entry name" value="DUF397"/>
    <property type="match status" value="1"/>
</dbReference>
<dbReference type="EMBL" id="QTTT01000001">
    <property type="protein sequence ID" value="REE97794.1"/>
    <property type="molecule type" value="Genomic_DNA"/>
</dbReference>
<evidence type="ECO:0000259" key="1">
    <source>
        <dbReference type="Pfam" id="PF04149"/>
    </source>
</evidence>
<dbReference type="Proteomes" id="UP000256661">
    <property type="component" value="Unassembled WGS sequence"/>
</dbReference>
<organism evidence="2 3">
    <name type="scientific">Thermomonospora umbrina</name>
    <dbReference type="NCBI Taxonomy" id="111806"/>
    <lineage>
        <taxon>Bacteria</taxon>
        <taxon>Bacillati</taxon>
        <taxon>Actinomycetota</taxon>
        <taxon>Actinomycetes</taxon>
        <taxon>Streptosporangiales</taxon>
        <taxon>Thermomonosporaceae</taxon>
        <taxon>Thermomonospora</taxon>
    </lineage>
</organism>
<name>A0A3D9SYZ4_9ACTN</name>
<evidence type="ECO:0000313" key="2">
    <source>
        <dbReference type="EMBL" id="REE97794.1"/>
    </source>
</evidence>
<dbReference type="RefSeq" id="WP_116023256.1">
    <property type="nucleotide sequence ID" value="NZ_QTTT01000001.1"/>
</dbReference>
<gene>
    <name evidence="2" type="ORF">DFJ69_3269</name>
</gene>
<dbReference type="AlphaFoldDB" id="A0A3D9SYZ4"/>
<dbReference type="InterPro" id="IPR007278">
    <property type="entry name" value="DUF397"/>
</dbReference>
<evidence type="ECO:0000313" key="3">
    <source>
        <dbReference type="Proteomes" id="UP000256661"/>
    </source>
</evidence>
<feature type="domain" description="DUF397" evidence="1">
    <location>
        <begin position="8"/>
        <end position="61"/>
    </location>
</feature>
<sequence length="67" mass="7075">MTPDMSCAQWRKSSHSDEHGGACVEVAVVAPVVAIRDSKNPDGPKLLVDRVAFAAFAGTIRADGHDL</sequence>